<dbReference type="AlphaFoldDB" id="A0A1F7ZYB0"/>
<sequence length="380" mass="43293">MRLIHTSTFRQEEFYGSEIPPYAILSHTWGEHEVTFQQYRDIEYARSLSAFHKIYHTCRLAALRNLDWAWIDTCCIDKSSSAELSESINSMYTWYQRAAVCFAYLFDLPAGVATDHGNSNDVFGKCRWFTRGWTLQELIAPRSVIFYNSEWTVYGTKDELAERISAIMNIDVGVLRGKRLDHFSIAQRMSWAAHRQTKRVEDIAYCLMGIFGVNMPLLYGEGENAFIRLQEEIMQDSDDSSLLAWRAREGGADDTPSLHVLPDGSQVRGPFASSPAEFADSGNITYRPSLEMGYAPYTMTNKGLYIKRPCIRTEQGEILFLGCGKVNGLRDYKLVGIRIKSLSGGRGVVVRTTPAKLFMLSMHDLWAAVETEVYIRKRFV</sequence>
<evidence type="ECO:0000313" key="4">
    <source>
        <dbReference type="Proteomes" id="UP000179179"/>
    </source>
</evidence>
<gene>
    <name evidence="3" type="ORF">ABOM_007290</name>
</gene>
<dbReference type="EMBL" id="LYCR01000060">
    <property type="protein sequence ID" value="OGM44075.1"/>
    <property type="molecule type" value="Genomic_DNA"/>
</dbReference>
<evidence type="ECO:0000313" key="3">
    <source>
        <dbReference type="EMBL" id="OGM44075.1"/>
    </source>
</evidence>
<feature type="domain" description="Heterokaryon incompatibility" evidence="1">
    <location>
        <begin position="22"/>
        <end position="105"/>
    </location>
</feature>
<dbReference type="Proteomes" id="UP000179179">
    <property type="component" value="Unassembled WGS sequence"/>
</dbReference>
<accession>A0A1F7ZYB0</accession>
<proteinExistence type="predicted"/>
<dbReference type="InterPro" id="IPR010730">
    <property type="entry name" value="HET"/>
</dbReference>
<dbReference type="GeneID" id="34450680"/>
<reference evidence="3 4" key="1">
    <citation type="journal article" date="2016" name="Genome Biol. Evol.">
        <title>Draft genome sequence of an aflatoxigenic Aspergillus species, A. bombycis.</title>
        <authorList>
            <person name="Moore G.G."/>
            <person name="Mack B.M."/>
            <person name="Beltz S.B."/>
            <person name="Gilbert M.K."/>
        </authorList>
    </citation>
    <scope>NUCLEOTIDE SEQUENCE [LARGE SCALE GENOMIC DNA]</scope>
    <source>
        <strain evidence="4">NRRL 26010</strain>
    </source>
</reference>
<dbReference type="PANTHER" id="PTHR10622">
    <property type="entry name" value="HET DOMAIN-CONTAINING PROTEIN"/>
    <property type="match status" value="1"/>
</dbReference>
<dbReference type="InterPro" id="IPR058525">
    <property type="entry name" value="DUF8212"/>
</dbReference>
<comment type="caution">
    <text evidence="3">The sequence shown here is derived from an EMBL/GenBank/DDBJ whole genome shotgun (WGS) entry which is preliminary data.</text>
</comment>
<dbReference type="Pfam" id="PF06985">
    <property type="entry name" value="HET"/>
    <property type="match status" value="1"/>
</dbReference>
<name>A0A1F7ZYB0_9EURO</name>
<protein>
    <submittedName>
        <fullName evidence="3">Uncharacterized protein</fullName>
    </submittedName>
</protein>
<feature type="domain" description="DUF8212" evidence="2">
    <location>
        <begin position="224"/>
        <end position="286"/>
    </location>
</feature>
<organism evidence="3 4">
    <name type="scientific">Aspergillus bombycis</name>
    <dbReference type="NCBI Taxonomy" id="109264"/>
    <lineage>
        <taxon>Eukaryota</taxon>
        <taxon>Fungi</taxon>
        <taxon>Dikarya</taxon>
        <taxon>Ascomycota</taxon>
        <taxon>Pezizomycotina</taxon>
        <taxon>Eurotiomycetes</taxon>
        <taxon>Eurotiomycetidae</taxon>
        <taxon>Eurotiales</taxon>
        <taxon>Aspergillaceae</taxon>
        <taxon>Aspergillus</taxon>
    </lineage>
</organism>
<dbReference type="RefSeq" id="XP_022387792.1">
    <property type="nucleotide sequence ID" value="XM_022534419.1"/>
</dbReference>
<dbReference type="Pfam" id="PF26640">
    <property type="entry name" value="DUF8212"/>
    <property type="match status" value="1"/>
</dbReference>
<dbReference type="OrthoDB" id="674604at2759"/>
<evidence type="ECO:0000259" key="1">
    <source>
        <dbReference type="Pfam" id="PF06985"/>
    </source>
</evidence>
<evidence type="ECO:0000259" key="2">
    <source>
        <dbReference type="Pfam" id="PF26640"/>
    </source>
</evidence>
<dbReference type="PANTHER" id="PTHR10622:SF12">
    <property type="entry name" value="HET DOMAIN-CONTAINING PROTEIN"/>
    <property type="match status" value="1"/>
</dbReference>
<dbReference type="STRING" id="109264.A0A1F7ZYB0"/>
<keyword evidence="4" id="KW-1185">Reference proteome</keyword>